<sequence>MRLSLITLLPIAIALASFASAHHDQTNEAREDVGTLSSRGLGDEFALERREVLEGIATRDLLDELEDRLARRGGPGPKRTFYCEYASYQKKKGWKTKTKSTAAYPIESAGLVLHEVAFIEIEGKSVNVVIAEVHDIFRNCLSSGEGENNGEDGENVR</sequence>
<dbReference type="EMBL" id="JACGCI010000092">
    <property type="protein sequence ID" value="KAF6746438.1"/>
    <property type="molecule type" value="Genomic_DNA"/>
</dbReference>
<gene>
    <name evidence="2" type="ORF">DFP72DRAFT_1152299</name>
</gene>
<proteinExistence type="predicted"/>
<organism evidence="2 3">
    <name type="scientific">Ephemerocybe angulata</name>
    <dbReference type="NCBI Taxonomy" id="980116"/>
    <lineage>
        <taxon>Eukaryota</taxon>
        <taxon>Fungi</taxon>
        <taxon>Dikarya</taxon>
        <taxon>Basidiomycota</taxon>
        <taxon>Agaricomycotina</taxon>
        <taxon>Agaricomycetes</taxon>
        <taxon>Agaricomycetidae</taxon>
        <taxon>Agaricales</taxon>
        <taxon>Agaricineae</taxon>
        <taxon>Psathyrellaceae</taxon>
        <taxon>Ephemerocybe</taxon>
    </lineage>
</organism>
<accession>A0A8H6HII9</accession>
<dbReference type="AlphaFoldDB" id="A0A8H6HII9"/>
<feature type="signal peptide" evidence="1">
    <location>
        <begin position="1"/>
        <end position="21"/>
    </location>
</feature>
<keyword evidence="1" id="KW-0732">Signal</keyword>
<evidence type="ECO:0000313" key="2">
    <source>
        <dbReference type="EMBL" id="KAF6746438.1"/>
    </source>
</evidence>
<feature type="chain" id="PRO_5034906507" evidence="1">
    <location>
        <begin position="22"/>
        <end position="157"/>
    </location>
</feature>
<reference evidence="2 3" key="1">
    <citation type="submission" date="2020-07" db="EMBL/GenBank/DDBJ databases">
        <title>Comparative genomics of pyrophilous fungi reveals a link between fire events and developmental genes.</title>
        <authorList>
            <consortium name="DOE Joint Genome Institute"/>
            <person name="Steindorff A.S."/>
            <person name="Carver A."/>
            <person name="Calhoun S."/>
            <person name="Stillman K."/>
            <person name="Liu H."/>
            <person name="Lipzen A."/>
            <person name="Pangilinan J."/>
            <person name="Labutti K."/>
            <person name="Bruns T.D."/>
            <person name="Grigoriev I.V."/>
        </authorList>
    </citation>
    <scope>NUCLEOTIDE SEQUENCE [LARGE SCALE GENOMIC DNA]</scope>
    <source>
        <strain evidence="2 3">CBS 144469</strain>
    </source>
</reference>
<evidence type="ECO:0000256" key="1">
    <source>
        <dbReference type="SAM" id="SignalP"/>
    </source>
</evidence>
<keyword evidence="3" id="KW-1185">Reference proteome</keyword>
<name>A0A8H6HII9_9AGAR</name>
<evidence type="ECO:0000313" key="3">
    <source>
        <dbReference type="Proteomes" id="UP000521943"/>
    </source>
</evidence>
<comment type="caution">
    <text evidence="2">The sequence shown here is derived from an EMBL/GenBank/DDBJ whole genome shotgun (WGS) entry which is preliminary data.</text>
</comment>
<protein>
    <submittedName>
        <fullName evidence="2">Uncharacterized protein</fullName>
    </submittedName>
</protein>
<dbReference type="Proteomes" id="UP000521943">
    <property type="component" value="Unassembled WGS sequence"/>
</dbReference>